<evidence type="ECO:0000259" key="6">
    <source>
        <dbReference type="PROSITE" id="PS50109"/>
    </source>
</evidence>
<dbReference type="Pfam" id="PF00072">
    <property type="entry name" value="Response_reg"/>
    <property type="match status" value="1"/>
</dbReference>
<dbReference type="RefSeq" id="WP_058032086.1">
    <property type="nucleotide sequence ID" value="NZ_CP013188.1"/>
</dbReference>
<evidence type="ECO:0000313" key="8">
    <source>
        <dbReference type="EMBL" id="ALO44209.1"/>
    </source>
</evidence>
<dbReference type="Pfam" id="PF00512">
    <property type="entry name" value="HisKA"/>
    <property type="match status" value="1"/>
</dbReference>
<dbReference type="Gene3D" id="3.40.50.2300">
    <property type="match status" value="1"/>
</dbReference>
<evidence type="ECO:0000256" key="5">
    <source>
        <dbReference type="PROSITE-ProRule" id="PRU00169"/>
    </source>
</evidence>
<dbReference type="CDD" id="cd17546">
    <property type="entry name" value="REC_hyHK_CKI1_RcsC-like"/>
    <property type="match status" value="1"/>
</dbReference>
<dbReference type="CDD" id="cd16922">
    <property type="entry name" value="HATPase_EvgS-ArcB-TorS-like"/>
    <property type="match status" value="1"/>
</dbReference>
<evidence type="ECO:0000313" key="9">
    <source>
        <dbReference type="Proteomes" id="UP000061457"/>
    </source>
</evidence>
<dbReference type="PROSITE" id="PS50109">
    <property type="entry name" value="HIS_KIN"/>
    <property type="match status" value="1"/>
</dbReference>
<comment type="catalytic activity">
    <reaction evidence="1">
        <text>ATP + protein L-histidine = ADP + protein N-phospho-L-histidine.</text>
        <dbReference type="EC" id="2.7.13.3"/>
    </reaction>
</comment>
<dbReference type="PANTHER" id="PTHR45339:SF1">
    <property type="entry name" value="HYBRID SIGNAL TRANSDUCTION HISTIDINE KINASE J"/>
    <property type="match status" value="1"/>
</dbReference>
<dbReference type="SUPFAM" id="SSF55874">
    <property type="entry name" value="ATPase domain of HSP90 chaperone/DNA topoisomerase II/histidine kinase"/>
    <property type="match status" value="1"/>
</dbReference>
<dbReference type="InterPro" id="IPR001789">
    <property type="entry name" value="Sig_transdc_resp-reg_receiver"/>
</dbReference>
<dbReference type="InterPro" id="IPR004358">
    <property type="entry name" value="Sig_transdc_His_kin-like_C"/>
</dbReference>
<dbReference type="PROSITE" id="PS50110">
    <property type="entry name" value="RESPONSE_REGULATORY"/>
    <property type="match status" value="1"/>
</dbReference>
<dbReference type="FunFam" id="3.30.565.10:FF:000010">
    <property type="entry name" value="Sensor histidine kinase RcsC"/>
    <property type="match status" value="1"/>
</dbReference>
<dbReference type="CDD" id="cd00082">
    <property type="entry name" value="HisKA"/>
    <property type="match status" value="1"/>
</dbReference>
<dbReference type="InterPro" id="IPR011006">
    <property type="entry name" value="CheY-like_superfamily"/>
</dbReference>
<dbReference type="Gene3D" id="1.10.287.130">
    <property type="match status" value="1"/>
</dbReference>
<dbReference type="SMART" id="SM00448">
    <property type="entry name" value="REC"/>
    <property type="match status" value="1"/>
</dbReference>
<dbReference type="SMART" id="SM00387">
    <property type="entry name" value="HATPase_c"/>
    <property type="match status" value="1"/>
</dbReference>
<dbReference type="InterPro" id="IPR003661">
    <property type="entry name" value="HisK_dim/P_dom"/>
</dbReference>
<feature type="domain" description="Histidine kinase" evidence="6">
    <location>
        <begin position="174"/>
        <end position="395"/>
    </location>
</feature>
<evidence type="ECO:0000256" key="1">
    <source>
        <dbReference type="ARBA" id="ARBA00000085"/>
    </source>
</evidence>
<dbReference type="Gene3D" id="3.30.565.10">
    <property type="entry name" value="Histidine kinase-like ATPase, C-terminal domain"/>
    <property type="match status" value="1"/>
</dbReference>
<dbReference type="SUPFAM" id="SSF47384">
    <property type="entry name" value="Homodimeric domain of signal transducing histidine kinase"/>
    <property type="match status" value="1"/>
</dbReference>
<dbReference type="Pfam" id="PF02518">
    <property type="entry name" value="HATPase_c"/>
    <property type="match status" value="1"/>
</dbReference>
<dbReference type="PATRIC" id="fig|161398.10.peg.3821"/>
<keyword evidence="3 5" id="KW-0597">Phosphoprotein</keyword>
<dbReference type="EC" id="2.7.13.3" evidence="2"/>
<evidence type="ECO:0000256" key="2">
    <source>
        <dbReference type="ARBA" id="ARBA00012438"/>
    </source>
</evidence>
<dbReference type="InterPro" id="IPR036097">
    <property type="entry name" value="HisK_dim/P_sf"/>
</dbReference>
<dbReference type="SUPFAM" id="SSF52172">
    <property type="entry name" value="CheY-like"/>
    <property type="match status" value="1"/>
</dbReference>
<proteinExistence type="predicted"/>
<reference evidence="8 9" key="1">
    <citation type="submission" date="2015-11" db="EMBL/GenBank/DDBJ databases">
        <authorList>
            <person name="Zhang Y."/>
            <person name="Guo Z."/>
        </authorList>
    </citation>
    <scope>NUCLEOTIDE SEQUENCE [LARGE SCALE GENOMIC DNA]</scope>
    <source>
        <strain evidence="8 9">KCTC 12086</strain>
    </source>
</reference>
<dbReference type="OrthoDB" id="9810730at2"/>
<dbReference type="InterPro" id="IPR036890">
    <property type="entry name" value="HATPase_C_sf"/>
</dbReference>
<dbReference type="Proteomes" id="UP000061457">
    <property type="component" value="Chromosome II"/>
</dbReference>
<dbReference type="SMART" id="SM00388">
    <property type="entry name" value="HisKA"/>
    <property type="match status" value="1"/>
</dbReference>
<dbReference type="AlphaFoldDB" id="A0A0S2K7F9"/>
<dbReference type="STRING" id="161398.PP2015_3737"/>
<dbReference type="InterPro" id="IPR005467">
    <property type="entry name" value="His_kinase_dom"/>
</dbReference>
<dbReference type="KEGG" id="pphe:PP2015_3737"/>
<sequence>MNGSVIDSYQLSSLIELTSNLADDSMHADLSSQKILLNAVNKLLWTLNFDYCLMIDNEEHIDCLYGEDDRHLKETIELLPIKELKNNTVVLINKVQYYLIYQVLPLEQDKTHTLVFLQQGHAFNSSSLIIIELFSAAVKRLLITKAEEHKRLKLKNEAQVLLRSNQLKSEFLANMSHELKTPMNGILNLVQLLQSTQLESNQKEMLDTIHQSTENLLTVVTDVLEYSKLETNNIKLLSSPFSLEKLIQSMTSELEHEISFKNLSLSKRIQPDLPAQLIGDVLRIKQLLHNLLNNAVKFTKNGSVSIAVTGQSLKNNNFELKIEVEDTGIGMTEDAQTWLFEPFIQGDGSTTREYGGTGLGLAISSKLAKAMNGDIKVHSKLGKGTKFDVILPLKKVADDKMTATSSSTPQKKATISELQPHTILIVEDNLINQKVAGLLLEKLGYKYDIAENGQVALDKLEQKHYTFIFMDIQMPVMNGHDATKEIILRYKNQRPSIVAMTANTFDEDKEKCFSIGMDDFIAKPISEQEIIRVLSKFPIK</sequence>
<feature type="domain" description="Response regulatory" evidence="7">
    <location>
        <begin position="422"/>
        <end position="538"/>
    </location>
</feature>
<feature type="modified residue" description="4-aspartylphosphate" evidence="5">
    <location>
        <position position="471"/>
    </location>
</feature>
<organism evidence="8 9">
    <name type="scientific">Pseudoalteromonas phenolica</name>
    <dbReference type="NCBI Taxonomy" id="161398"/>
    <lineage>
        <taxon>Bacteria</taxon>
        <taxon>Pseudomonadati</taxon>
        <taxon>Pseudomonadota</taxon>
        <taxon>Gammaproteobacteria</taxon>
        <taxon>Alteromonadales</taxon>
        <taxon>Pseudoalteromonadaceae</taxon>
        <taxon>Pseudoalteromonas</taxon>
    </lineage>
</organism>
<name>A0A0S2K7F9_9GAMM</name>
<evidence type="ECO:0000256" key="3">
    <source>
        <dbReference type="ARBA" id="ARBA00022553"/>
    </source>
</evidence>
<accession>A0A0S2K7F9</accession>
<dbReference type="PRINTS" id="PR00344">
    <property type="entry name" value="BCTRLSENSOR"/>
</dbReference>
<keyword evidence="9" id="KW-1185">Reference proteome</keyword>
<protein>
    <recommendedName>
        <fullName evidence="2">histidine kinase</fullName>
        <ecNumber evidence="2">2.7.13.3</ecNumber>
    </recommendedName>
</protein>
<dbReference type="PANTHER" id="PTHR45339">
    <property type="entry name" value="HYBRID SIGNAL TRANSDUCTION HISTIDINE KINASE J"/>
    <property type="match status" value="1"/>
</dbReference>
<gene>
    <name evidence="8" type="ORF">PP2015_3737</name>
</gene>
<dbReference type="GO" id="GO:0000155">
    <property type="term" value="F:phosphorelay sensor kinase activity"/>
    <property type="evidence" value="ECO:0007669"/>
    <property type="project" value="InterPro"/>
</dbReference>
<dbReference type="InterPro" id="IPR003594">
    <property type="entry name" value="HATPase_dom"/>
</dbReference>
<evidence type="ECO:0000256" key="4">
    <source>
        <dbReference type="ARBA" id="ARBA00023012"/>
    </source>
</evidence>
<keyword evidence="4" id="KW-0902">Two-component regulatory system</keyword>
<dbReference type="EMBL" id="CP013188">
    <property type="protein sequence ID" value="ALO44209.1"/>
    <property type="molecule type" value="Genomic_DNA"/>
</dbReference>
<evidence type="ECO:0000259" key="7">
    <source>
        <dbReference type="PROSITE" id="PS50110"/>
    </source>
</evidence>